<name>A0A8X6VFI3_TRICX</name>
<proteinExistence type="predicted"/>
<keyword evidence="2" id="KW-1185">Reference proteome</keyword>
<protein>
    <submittedName>
        <fullName evidence="1">Uncharacterized protein</fullName>
    </submittedName>
</protein>
<dbReference type="AlphaFoldDB" id="A0A8X6VFI3"/>
<dbReference type="EMBL" id="BMAU01021256">
    <property type="protein sequence ID" value="GFY06008.1"/>
    <property type="molecule type" value="Genomic_DNA"/>
</dbReference>
<accession>A0A8X6VFI3</accession>
<dbReference type="Proteomes" id="UP000887159">
    <property type="component" value="Unassembled WGS sequence"/>
</dbReference>
<reference evidence="1" key="1">
    <citation type="submission" date="2020-08" db="EMBL/GenBank/DDBJ databases">
        <title>Multicomponent nature underlies the extraordinary mechanical properties of spider dragline silk.</title>
        <authorList>
            <person name="Kono N."/>
            <person name="Nakamura H."/>
            <person name="Mori M."/>
            <person name="Yoshida Y."/>
            <person name="Ohtoshi R."/>
            <person name="Malay A.D."/>
            <person name="Moran D.A.P."/>
            <person name="Tomita M."/>
            <person name="Numata K."/>
            <person name="Arakawa K."/>
        </authorList>
    </citation>
    <scope>NUCLEOTIDE SEQUENCE</scope>
</reference>
<sequence>MLKVSTVHMETGFSIATVTNKSEFIKSARAAEQLQLLKWINGASDNRTIIIHLEGVDLHTNELLALTKEKGKIGSPCNESYFIIDDLPVVSSDGSSGEIEVNEALHAELSVASWHVCIRQQSKNGEWTHIGKYERYPSSYEKPDYGKK</sequence>
<gene>
    <name evidence="1" type="primary">NCL1_20740</name>
    <name evidence="1" type="ORF">TNCV_3863121</name>
</gene>
<evidence type="ECO:0000313" key="2">
    <source>
        <dbReference type="Proteomes" id="UP000887159"/>
    </source>
</evidence>
<comment type="caution">
    <text evidence="1">The sequence shown here is derived from an EMBL/GenBank/DDBJ whole genome shotgun (WGS) entry which is preliminary data.</text>
</comment>
<organism evidence="1 2">
    <name type="scientific">Trichonephila clavipes</name>
    <name type="common">Golden silk orbweaver</name>
    <name type="synonym">Nephila clavipes</name>
    <dbReference type="NCBI Taxonomy" id="2585209"/>
    <lineage>
        <taxon>Eukaryota</taxon>
        <taxon>Metazoa</taxon>
        <taxon>Ecdysozoa</taxon>
        <taxon>Arthropoda</taxon>
        <taxon>Chelicerata</taxon>
        <taxon>Arachnida</taxon>
        <taxon>Araneae</taxon>
        <taxon>Araneomorphae</taxon>
        <taxon>Entelegynae</taxon>
        <taxon>Araneoidea</taxon>
        <taxon>Nephilidae</taxon>
        <taxon>Trichonephila</taxon>
    </lineage>
</organism>
<evidence type="ECO:0000313" key="1">
    <source>
        <dbReference type="EMBL" id="GFY06008.1"/>
    </source>
</evidence>